<reference evidence="3" key="1">
    <citation type="journal article" date="2014" name="Nat. Commun.">
        <title>The rainbow trout genome provides novel insights into evolution after whole-genome duplication in vertebrates.</title>
        <authorList>
            <person name="Berthelot C."/>
            <person name="Brunet F."/>
            <person name="Chalopin D."/>
            <person name="Juanchich A."/>
            <person name="Bernard M."/>
            <person name="Noel B."/>
            <person name="Bento P."/>
            <person name="Da Silva C."/>
            <person name="Labadie K."/>
            <person name="Alberti A."/>
            <person name="Aury J.M."/>
            <person name="Louis A."/>
            <person name="Dehais P."/>
            <person name="Bardou P."/>
            <person name="Montfort J."/>
            <person name="Klopp C."/>
            <person name="Cabau C."/>
            <person name="Gaspin C."/>
            <person name="Thorgaard G.H."/>
            <person name="Boussaha M."/>
            <person name="Quillet E."/>
            <person name="Guyomard R."/>
            <person name="Galiana D."/>
            <person name="Bobe J."/>
            <person name="Volff J.N."/>
            <person name="Genet C."/>
            <person name="Wincker P."/>
            <person name="Jaillon O."/>
            <person name="Roest Crollius H."/>
            <person name="Guiguen Y."/>
        </authorList>
    </citation>
    <scope>NUCLEOTIDE SEQUENCE [LARGE SCALE GENOMIC DNA]</scope>
</reference>
<protein>
    <recommendedName>
        <fullName evidence="2">Reverse transcriptase domain-containing protein</fullName>
    </recommendedName>
</protein>
<dbReference type="Proteomes" id="UP000193380">
    <property type="component" value="Unassembled WGS sequence"/>
</dbReference>
<dbReference type="Pfam" id="PF00078">
    <property type="entry name" value="RVT_1"/>
    <property type="match status" value="1"/>
</dbReference>
<feature type="transmembrane region" description="Helical" evidence="1">
    <location>
        <begin position="136"/>
        <end position="155"/>
    </location>
</feature>
<dbReference type="PROSITE" id="PS50878">
    <property type="entry name" value="RT_POL"/>
    <property type="match status" value="1"/>
</dbReference>
<feature type="domain" description="Reverse transcriptase" evidence="2">
    <location>
        <begin position="1"/>
        <end position="172"/>
    </location>
</feature>
<evidence type="ECO:0000313" key="3">
    <source>
        <dbReference type="EMBL" id="CDQ65719.1"/>
    </source>
</evidence>
<accession>A0A060WKZ4</accession>
<organism evidence="3 4">
    <name type="scientific">Oncorhynchus mykiss</name>
    <name type="common">Rainbow trout</name>
    <name type="synonym">Salmo gairdneri</name>
    <dbReference type="NCBI Taxonomy" id="8022"/>
    <lineage>
        <taxon>Eukaryota</taxon>
        <taxon>Metazoa</taxon>
        <taxon>Chordata</taxon>
        <taxon>Craniata</taxon>
        <taxon>Vertebrata</taxon>
        <taxon>Euteleostomi</taxon>
        <taxon>Actinopterygii</taxon>
        <taxon>Neopterygii</taxon>
        <taxon>Teleostei</taxon>
        <taxon>Protacanthopterygii</taxon>
        <taxon>Salmoniformes</taxon>
        <taxon>Salmonidae</taxon>
        <taxon>Salmoninae</taxon>
        <taxon>Oncorhynchus</taxon>
    </lineage>
</organism>
<dbReference type="EMBL" id="FR904516">
    <property type="protein sequence ID" value="CDQ65719.1"/>
    <property type="molecule type" value="Genomic_DNA"/>
</dbReference>
<dbReference type="PANTHER" id="PTHR33332">
    <property type="entry name" value="REVERSE TRANSCRIPTASE DOMAIN-CONTAINING PROTEIN"/>
    <property type="match status" value="1"/>
</dbReference>
<evidence type="ECO:0000313" key="4">
    <source>
        <dbReference type="Proteomes" id="UP000193380"/>
    </source>
</evidence>
<keyword evidence="1" id="KW-0812">Transmembrane</keyword>
<dbReference type="AlphaFoldDB" id="A0A060WKZ4"/>
<dbReference type="PaxDb" id="8022-A0A060WKZ4"/>
<evidence type="ECO:0000256" key="1">
    <source>
        <dbReference type="SAM" id="Phobius"/>
    </source>
</evidence>
<proteinExistence type="predicted"/>
<keyword evidence="1" id="KW-0472">Membrane</keyword>
<name>A0A060WKZ4_ONCMY</name>
<dbReference type="STRING" id="8022.A0A060WKZ4"/>
<reference evidence="3" key="2">
    <citation type="submission" date="2014-03" db="EMBL/GenBank/DDBJ databases">
        <authorList>
            <person name="Genoscope - CEA"/>
        </authorList>
    </citation>
    <scope>NUCLEOTIDE SEQUENCE</scope>
</reference>
<dbReference type="InterPro" id="IPR000477">
    <property type="entry name" value="RT_dom"/>
</dbReference>
<keyword evidence="1" id="KW-1133">Transmembrane helix</keyword>
<gene>
    <name evidence="3" type="ORF">GSONMT00073784001</name>
</gene>
<sequence length="202" mass="22874">MVSDRGSAYVLVLLDLSAAFETIDHHILLERLDTQIGLHGRVLAWFRPYLSERYQFVFVNGLSSDKSTVNVGVPPGSVLGPLLFSLYILPLGDVIRKHNFNFHCYADNTQLYISMKHGEVPKLPSLEACVSDIRKWMAANLLIVQLYITGLLVLFHAVPRRGASLEWVESLTWSSCLDWLPSPWVVPWRRSLWAILGLVSGW</sequence>
<evidence type="ECO:0000259" key="2">
    <source>
        <dbReference type="PROSITE" id="PS50878"/>
    </source>
</evidence>